<reference evidence="1 2" key="1">
    <citation type="submission" date="2018-08" db="EMBL/GenBank/DDBJ databases">
        <title>A genome reference for cultivated species of the human gut microbiota.</title>
        <authorList>
            <person name="Zou Y."/>
            <person name="Xue W."/>
            <person name="Luo G."/>
        </authorList>
    </citation>
    <scope>NUCLEOTIDE SEQUENCE [LARGE SCALE GENOMIC DNA]</scope>
    <source>
        <strain evidence="1 2">AF04-46</strain>
    </source>
</reference>
<dbReference type="PANTHER" id="PTHR30619">
    <property type="entry name" value="DNA INTERNALIZATION/COMPETENCE PROTEIN COMEC/REC2"/>
    <property type="match status" value="1"/>
</dbReference>
<dbReference type="Proteomes" id="UP000286031">
    <property type="component" value="Unassembled WGS sequence"/>
</dbReference>
<sequence>MQRLIFIFSLFILAIVGCSSNESHSFLIRPDGGGEDAATEIEVGKTIPAWQEGVMDIHFINTTTGESMFVIFPDGTQMLIDAASSSVTTNSNSNTTNTGIRSRWDPTLTSTRGSQIITDYIRKCMVWTGNSTIDYAVLTHFHNDHFGGYTSSLPKSSNSDTYSLIGFAEIFDNFKIGTLLDRGYPDYNYPFNMATMADNAPSCSNYINAVKWHVANQKFDAAIFKAGANDQIVQKYNPAKYPTAKVQNVAVNGEIWTGSGTTTKKTFPELSEITYENSKNITSSDNCPPENITSCVMKVSYGNFDFFAGGDLQYNGRSSHAWKDAELPCAKAVGQVELLKANHHGVTNTNQVDALKALNPQTIVVNSWVDCHPRTDILNSMETTLPACDMFITNFWQGDRPSGVDDRVTAEEAARVKGYDGHIVVRVTDGGNKYRVVTITDSDGAMTVKTISGPYTSR</sequence>
<dbReference type="PANTHER" id="PTHR30619:SF1">
    <property type="entry name" value="RECOMBINATION PROTEIN 2"/>
    <property type="match status" value="1"/>
</dbReference>
<evidence type="ECO:0000313" key="1">
    <source>
        <dbReference type="EMBL" id="RGX09057.1"/>
    </source>
</evidence>
<protein>
    <submittedName>
        <fullName evidence="1">Uncharacterized protein</fullName>
    </submittedName>
</protein>
<dbReference type="Gene3D" id="3.60.15.10">
    <property type="entry name" value="Ribonuclease Z/Hydroxyacylglutathione hydrolase-like"/>
    <property type="match status" value="1"/>
</dbReference>
<gene>
    <name evidence="1" type="ORF">DWV35_13900</name>
</gene>
<dbReference type="AlphaFoldDB" id="A0A139LHH5"/>
<organism evidence="1 2">
    <name type="scientific">Bacteroides ovatus</name>
    <dbReference type="NCBI Taxonomy" id="28116"/>
    <lineage>
        <taxon>Bacteria</taxon>
        <taxon>Pseudomonadati</taxon>
        <taxon>Bacteroidota</taxon>
        <taxon>Bacteroidia</taxon>
        <taxon>Bacteroidales</taxon>
        <taxon>Bacteroidaceae</taxon>
        <taxon>Bacteroides</taxon>
    </lineage>
</organism>
<dbReference type="InterPro" id="IPR036866">
    <property type="entry name" value="RibonucZ/Hydroxyglut_hydro"/>
</dbReference>
<dbReference type="EMBL" id="QSBI01000017">
    <property type="protein sequence ID" value="RGX09057.1"/>
    <property type="molecule type" value="Genomic_DNA"/>
</dbReference>
<dbReference type="RefSeq" id="WP_061447724.1">
    <property type="nucleotide sequence ID" value="NZ_JAMOXH010000007.1"/>
</dbReference>
<proteinExistence type="predicted"/>
<dbReference type="SUPFAM" id="SSF56281">
    <property type="entry name" value="Metallo-hydrolase/oxidoreductase"/>
    <property type="match status" value="1"/>
</dbReference>
<comment type="caution">
    <text evidence="1">The sequence shown here is derived from an EMBL/GenBank/DDBJ whole genome shotgun (WGS) entry which is preliminary data.</text>
</comment>
<name>A0A139LHH5_BACOV</name>
<dbReference type="PROSITE" id="PS51257">
    <property type="entry name" value="PROKAR_LIPOPROTEIN"/>
    <property type="match status" value="1"/>
</dbReference>
<accession>A0A139LHH5</accession>
<evidence type="ECO:0000313" key="2">
    <source>
        <dbReference type="Proteomes" id="UP000286031"/>
    </source>
</evidence>
<dbReference type="InterPro" id="IPR052159">
    <property type="entry name" value="Competence_DNA_uptake"/>
</dbReference>